<protein>
    <recommendedName>
        <fullName evidence="4">Secreted protein</fullName>
    </recommendedName>
</protein>
<dbReference type="EMBL" id="NIVS01000020">
    <property type="protein sequence ID" value="OWQ54120.1"/>
    <property type="molecule type" value="Genomic_DNA"/>
</dbReference>
<evidence type="ECO:0000313" key="2">
    <source>
        <dbReference type="EMBL" id="OWQ54120.1"/>
    </source>
</evidence>
<evidence type="ECO:0000313" key="3">
    <source>
        <dbReference type="Proteomes" id="UP000198157"/>
    </source>
</evidence>
<evidence type="ECO:0008006" key="4">
    <source>
        <dbReference type="Google" id="ProtNLM"/>
    </source>
</evidence>
<feature type="signal peptide" evidence="1">
    <location>
        <begin position="1"/>
        <end position="31"/>
    </location>
</feature>
<evidence type="ECO:0000256" key="1">
    <source>
        <dbReference type="SAM" id="SignalP"/>
    </source>
</evidence>
<proteinExistence type="predicted"/>
<dbReference type="Proteomes" id="UP000198157">
    <property type="component" value="Unassembled WGS sequence"/>
</dbReference>
<dbReference type="AlphaFoldDB" id="A0A246HN46"/>
<dbReference type="InterPro" id="IPR006311">
    <property type="entry name" value="TAT_signal"/>
</dbReference>
<dbReference type="PROSITE" id="PS51318">
    <property type="entry name" value="TAT"/>
    <property type="match status" value="1"/>
</dbReference>
<name>A0A246HN46_STEMA</name>
<reference evidence="2 3" key="1">
    <citation type="submission" date="2017-06" db="EMBL/GenBank/DDBJ databases">
        <authorList>
            <person name="Kim H.J."/>
            <person name="Triplett B.A."/>
        </authorList>
    </citation>
    <scope>NUCLEOTIDE SEQUENCE [LARGE SCALE GENOMIC DNA]</scope>
    <source>
        <strain evidence="2 3">13146</strain>
    </source>
</reference>
<dbReference type="OrthoDB" id="5646369at2"/>
<sequence length="231" mass="24515">MSRRPPVRRRVPGAIAALAAVALSASSPAFADAAAGSAFEVHGEQLQHTVPAGWTLAWMEGDRGGNGEVMAEYLPPGEDIQTWRGGYLLIRRLPMPSAEVLQQVAASGATLAQVGITQQQEKAKTFCAGRFTPTSARSNRFNGVEFAVAGGFCDKLGPAAPFGEGAVVAFVQGNGFMHQLQYGWRPADAAELRRNKPYRIEPARIAGYMQAITATTLCGGDQQPTCTQPTP</sequence>
<keyword evidence="1" id="KW-0732">Signal</keyword>
<comment type="caution">
    <text evidence="2">The sequence shown here is derived from an EMBL/GenBank/DDBJ whole genome shotgun (WGS) entry which is preliminary data.</text>
</comment>
<gene>
    <name evidence="2" type="ORF">CEE60_10760</name>
</gene>
<organism evidence="2 3">
    <name type="scientific">Stenotrophomonas maltophilia</name>
    <name type="common">Pseudomonas maltophilia</name>
    <name type="synonym">Xanthomonas maltophilia</name>
    <dbReference type="NCBI Taxonomy" id="40324"/>
    <lineage>
        <taxon>Bacteria</taxon>
        <taxon>Pseudomonadati</taxon>
        <taxon>Pseudomonadota</taxon>
        <taxon>Gammaproteobacteria</taxon>
        <taxon>Lysobacterales</taxon>
        <taxon>Lysobacteraceae</taxon>
        <taxon>Stenotrophomonas</taxon>
        <taxon>Stenotrophomonas maltophilia group</taxon>
    </lineage>
</organism>
<feature type="chain" id="PRO_5012941784" description="Secreted protein" evidence="1">
    <location>
        <begin position="32"/>
        <end position="231"/>
    </location>
</feature>
<accession>A0A246HN46</accession>